<dbReference type="InterPro" id="IPR001279">
    <property type="entry name" value="Metallo-B-lactamas"/>
</dbReference>
<name>A0A829YHP3_9GAMM</name>
<dbReference type="InterPro" id="IPR036866">
    <property type="entry name" value="RibonucZ/Hydroxyglut_hydro"/>
</dbReference>
<feature type="signal peptide" evidence="1">
    <location>
        <begin position="1"/>
        <end position="33"/>
    </location>
</feature>
<dbReference type="Gene3D" id="3.60.15.10">
    <property type="entry name" value="Ribonuclease Z/Hydroxyacylglutathione hydrolase-like"/>
    <property type="match status" value="1"/>
</dbReference>
<keyword evidence="4" id="KW-1185">Reference proteome</keyword>
<evidence type="ECO:0000313" key="4">
    <source>
        <dbReference type="Proteomes" id="UP000445000"/>
    </source>
</evidence>
<keyword evidence="1" id="KW-0732">Signal</keyword>
<feature type="domain" description="Metallo-beta-lactamase" evidence="2">
    <location>
        <begin position="73"/>
        <end position="251"/>
    </location>
</feature>
<reference evidence="4" key="1">
    <citation type="submission" date="2020-01" db="EMBL/GenBank/DDBJ databases">
        <title>'Steroidobacter agaridevorans' sp. nov., agar-degrading bacteria isolated from rhizosphere soils.</title>
        <authorList>
            <person name="Ikenaga M."/>
            <person name="Kataoka M."/>
            <person name="Murouchi A."/>
            <person name="Katsuragi S."/>
            <person name="Sakai M."/>
        </authorList>
    </citation>
    <scope>NUCLEOTIDE SEQUENCE [LARGE SCALE GENOMIC DNA]</scope>
    <source>
        <strain evidence="4">YU21-B</strain>
    </source>
</reference>
<protein>
    <recommendedName>
        <fullName evidence="2">Metallo-beta-lactamase domain-containing protein</fullName>
    </recommendedName>
</protein>
<proteinExistence type="predicted"/>
<evidence type="ECO:0000313" key="3">
    <source>
        <dbReference type="EMBL" id="GFE82312.1"/>
    </source>
</evidence>
<dbReference type="Pfam" id="PF00753">
    <property type="entry name" value="Lactamase_B"/>
    <property type="match status" value="1"/>
</dbReference>
<organism evidence="3 4">
    <name type="scientific">Steroidobacter agaridevorans</name>
    <dbReference type="NCBI Taxonomy" id="2695856"/>
    <lineage>
        <taxon>Bacteria</taxon>
        <taxon>Pseudomonadati</taxon>
        <taxon>Pseudomonadota</taxon>
        <taxon>Gammaproteobacteria</taxon>
        <taxon>Steroidobacterales</taxon>
        <taxon>Steroidobacteraceae</taxon>
        <taxon>Steroidobacter</taxon>
    </lineage>
</organism>
<evidence type="ECO:0000256" key="1">
    <source>
        <dbReference type="SAM" id="SignalP"/>
    </source>
</evidence>
<dbReference type="SUPFAM" id="SSF56281">
    <property type="entry name" value="Metallo-hydrolase/oxidoreductase"/>
    <property type="match status" value="1"/>
</dbReference>
<gene>
    <name evidence="3" type="ORF">GCM10011487_43120</name>
</gene>
<accession>A0A829YHP3</accession>
<feature type="chain" id="PRO_5032732042" description="Metallo-beta-lactamase domain-containing protein" evidence="1">
    <location>
        <begin position="34"/>
        <end position="352"/>
    </location>
</feature>
<sequence>MSCNTKPASAVGLCRLAATVMLSVGLFGSPAHAQKARATKNAKSAQPAEFAGELDVMHVKGNVYLIGAAGGGAHSVFQIGPDGVVVVDTQTPATSAKLIAAIRKVTPEPIRIILNTSSLPDHTGGNVPVTKVGKFIGDRGEINVASIKGHEGVLNRMSGVLGTTTSPEEAWPTDVYYTGTMDLHMNGEPVILIHHPAAATDGDSVVFFRGSDVVVAGEIFTPDSYPVIKPEERGGSLQGTIDALNRIIDLAVPVMNAQGGTLVVPAYGAIADEYSVVIYRDMLTIVRDRIADLVKRGMTLDQVKAARPTLDYDGIYGTAPRGWTTNQFVEAVYRELSATVDKSSPDHATASP</sequence>
<comment type="caution">
    <text evidence="3">The sequence shown here is derived from an EMBL/GenBank/DDBJ whole genome shotgun (WGS) entry which is preliminary data.</text>
</comment>
<dbReference type="RefSeq" id="WP_161813967.1">
    <property type="nucleotide sequence ID" value="NZ_BLJN01000004.1"/>
</dbReference>
<dbReference type="AlphaFoldDB" id="A0A829YHP3"/>
<dbReference type="EMBL" id="BLJN01000004">
    <property type="protein sequence ID" value="GFE82312.1"/>
    <property type="molecule type" value="Genomic_DNA"/>
</dbReference>
<evidence type="ECO:0000259" key="2">
    <source>
        <dbReference type="Pfam" id="PF00753"/>
    </source>
</evidence>
<dbReference type="Proteomes" id="UP000445000">
    <property type="component" value="Unassembled WGS sequence"/>
</dbReference>